<accession>A0A9X0D5P8</accession>
<name>A0A9X0D5P8_9CNID</name>
<proteinExistence type="predicted"/>
<organism evidence="1 2">
    <name type="scientific">Desmophyllum pertusum</name>
    <dbReference type="NCBI Taxonomy" id="174260"/>
    <lineage>
        <taxon>Eukaryota</taxon>
        <taxon>Metazoa</taxon>
        <taxon>Cnidaria</taxon>
        <taxon>Anthozoa</taxon>
        <taxon>Hexacorallia</taxon>
        <taxon>Scleractinia</taxon>
        <taxon>Caryophylliina</taxon>
        <taxon>Caryophylliidae</taxon>
        <taxon>Desmophyllum</taxon>
    </lineage>
</organism>
<dbReference type="Proteomes" id="UP001163046">
    <property type="component" value="Unassembled WGS sequence"/>
</dbReference>
<feature type="non-terminal residue" evidence="1">
    <location>
        <position position="1"/>
    </location>
</feature>
<evidence type="ECO:0000313" key="1">
    <source>
        <dbReference type="EMBL" id="KAJ7388302.1"/>
    </source>
</evidence>
<protein>
    <submittedName>
        <fullName evidence="1">Uncharacterized protein</fullName>
    </submittedName>
</protein>
<reference evidence="1" key="1">
    <citation type="submission" date="2023-01" db="EMBL/GenBank/DDBJ databases">
        <title>Genome assembly of the deep-sea coral Lophelia pertusa.</title>
        <authorList>
            <person name="Herrera S."/>
            <person name="Cordes E."/>
        </authorList>
    </citation>
    <scope>NUCLEOTIDE SEQUENCE</scope>
    <source>
        <strain evidence="1">USNM1676648</strain>
        <tissue evidence="1">Polyp</tissue>
    </source>
</reference>
<dbReference type="EMBL" id="MU825505">
    <property type="protein sequence ID" value="KAJ7388302.1"/>
    <property type="molecule type" value="Genomic_DNA"/>
</dbReference>
<comment type="caution">
    <text evidence="1">The sequence shown here is derived from an EMBL/GenBank/DDBJ whole genome shotgun (WGS) entry which is preliminary data.</text>
</comment>
<keyword evidence="2" id="KW-1185">Reference proteome</keyword>
<sequence>MLRFFFPNTDIVTEESSSWILKETGVCITFSSKAVPDPRLDTSSLWRPGTVSPPLEDNEIATDLGGYELVMKELTNAEDNVWKDLETWCPSDPLSGNSESQSELRFAQAKITSSLHVRCDLASQVLHLFTSHIRKQSRITRVHVQSYPDVSVTIPTRSLPLTEGLHINNE</sequence>
<gene>
    <name evidence="1" type="ORF">OS493_038638</name>
</gene>
<evidence type="ECO:0000313" key="2">
    <source>
        <dbReference type="Proteomes" id="UP001163046"/>
    </source>
</evidence>
<dbReference type="AlphaFoldDB" id="A0A9X0D5P8"/>